<dbReference type="SUPFAM" id="SSF54593">
    <property type="entry name" value="Glyoxalase/Bleomycin resistance protein/Dihydroxybiphenyl dioxygenase"/>
    <property type="match status" value="1"/>
</dbReference>
<dbReference type="Gene3D" id="3.10.180.10">
    <property type="entry name" value="2,3-Dihydroxybiphenyl 1,2-Dioxygenase, domain 1"/>
    <property type="match status" value="1"/>
</dbReference>
<dbReference type="InterPro" id="IPR029068">
    <property type="entry name" value="Glyas_Bleomycin-R_OHBP_Dase"/>
</dbReference>
<dbReference type="Pfam" id="PF00903">
    <property type="entry name" value="Glyoxalase"/>
    <property type="match status" value="1"/>
</dbReference>
<reference evidence="3" key="1">
    <citation type="journal article" date="2019" name="Int. J. Syst. Evol. Microbiol.">
        <title>The Global Catalogue of Microorganisms (GCM) 10K type strain sequencing project: providing services to taxonomists for standard genome sequencing and annotation.</title>
        <authorList>
            <consortium name="The Broad Institute Genomics Platform"/>
            <consortium name="The Broad Institute Genome Sequencing Center for Infectious Disease"/>
            <person name="Wu L."/>
            <person name="Ma J."/>
        </authorList>
    </citation>
    <scope>NUCLEOTIDE SEQUENCE [LARGE SCALE GENOMIC DNA]</scope>
    <source>
        <strain evidence="3">JCM 12125</strain>
    </source>
</reference>
<evidence type="ECO:0000259" key="1">
    <source>
        <dbReference type="Pfam" id="PF00903"/>
    </source>
</evidence>
<dbReference type="InterPro" id="IPR004360">
    <property type="entry name" value="Glyas_Fos-R_dOase_dom"/>
</dbReference>
<evidence type="ECO:0000313" key="2">
    <source>
        <dbReference type="EMBL" id="MFC5342989.1"/>
    </source>
</evidence>
<dbReference type="CDD" id="cd06588">
    <property type="entry name" value="PhnB_like"/>
    <property type="match status" value="1"/>
</dbReference>
<dbReference type="Proteomes" id="UP001596152">
    <property type="component" value="Unassembled WGS sequence"/>
</dbReference>
<name>A0ABW0FND0_9CAUL</name>
<keyword evidence="3" id="KW-1185">Reference proteome</keyword>
<protein>
    <submittedName>
        <fullName evidence="2">VOC family protein</fullName>
    </submittedName>
</protein>
<dbReference type="EMBL" id="JBHSLF010000007">
    <property type="protein sequence ID" value="MFC5342989.1"/>
    <property type="molecule type" value="Genomic_DNA"/>
</dbReference>
<sequence>MTTEPNRIVTSLSFQGECRQAFEFYQSVLGGEIMAFPFGDGPPDMPIDPKYKDWLMHGWLEIPGGQAIMGADMPPEFAPNIDKPKNGFDVTFHSADAAEAKRVFDGLSAGGTVNMAFGETFWSPGYGSFTDKFGIPWMVNTRPTGDWSPNSKAGFE</sequence>
<accession>A0ABW0FND0</accession>
<proteinExistence type="predicted"/>
<organism evidence="2 3">
    <name type="scientific">Brevundimonas staleyi</name>
    <dbReference type="NCBI Taxonomy" id="74326"/>
    <lineage>
        <taxon>Bacteria</taxon>
        <taxon>Pseudomonadati</taxon>
        <taxon>Pseudomonadota</taxon>
        <taxon>Alphaproteobacteria</taxon>
        <taxon>Caulobacterales</taxon>
        <taxon>Caulobacteraceae</taxon>
        <taxon>Brevundimonas</taxon>
    </lineage>
</organism>
<dbReference type="InterPro" id="IPR028973">
    <property type="entry name" value="PhnB-like"/>
</dbReference>
<dbReference type="RefSeq" id="WP_374036433.1">
    <property type="nucleotide sequence ID" value="NZ_CP169082.1"/>
</dbReference>
<comment type="caution">
    <text evidence="2">The sequence shown here is derived from an EMBL/GenBank/DDBJ whole genome shotgun (WGS) entry which is preliminary data.</text>
</comment>
<dbReference type="PANTHER" id="PTHR33990">
    <property type="entry name" value="PROTEIN YJDN-RELATED"/>
    <property type="match status" value="1"/>
</dbReference>
<evidence type="ECO:0000313" key="3">
    <source>
        <dbReference type="Proteomes" id="UP001596152"/>
    </source>
</evidence>
<feature type="domain" description="Glyoxalase/fosfomycin resistance/dioxygenase" evidence="1">
    <location>
        <begin position="16"/>
        <end position="138"/>
    </location>
</feature>
<dbReference type="PANTHER" id="PTHR33990:SF1">
    <property type="entry name" value="PROTEIN YJDN"/>
    <property type="match status" value="1"/>
</dbReference>
<gene>
    <name evidence="2" type="ORF">ACFPIE_03620</name>
</gene>